<evidence type="ECO:0000256" key="3">
    <source>
        <dbReference type="ARBA" id="ARBA00022741"/>
    </source>
</evidence>
<dbReference type="PANTHER" id="PTHR43776">
    <property type="entry name" value="TRANSPORT ATP-BINDING PROTEIN"/>
    <property type="match status" value="1"/>
</dbReference>
<reference evidence="7" key="1">
    <citation type="journal article" date="2019" name="Int. J. Syst. Evol. Microbiol.">
        <title>The Global Catalogue of Microorganisms (GCM) 10K type strain sequencing project: providing services to taxonomists for standard genome sequencing and annotation.</title>
        <authorList>
            <consortium name="The Broad Institute Genomics Platform"/>
            <consortium name="The Broad Institute Genome Sequencing Center for Infectious Disease"/>
            <person name="Wu L."/>
            <person name="Ma J."/>
        </authorList>
    </citation>
    <scope>NUCLEOTIDE SEQUENCE [LARGE SCALE GENOMIC DNA]</scope>
    <source>
        <strain evidence="7">CGMCC 4.7393</strain>
    </source>
</reference>
<dbReference type="EMBL" id="JBHSYQ010000003">
    <property type="protein sequence ID" value="MFC6996565.1"/>
    <property type="molecule type" value="Genomic_DNA"/>
</dbReference>
<dbReference type="NCBIfam" id="NF008453">
    <property type="entry name" value="PRK11308.1"/>
    <property type="match status" value="2"/>
</dbReference>
<dbReference type="RefSeq" id="WP_066622512.1">
    <property type="nucleotide sequence ID" value="NZ_JBHSYQ010000003.1"/>
</dbReference>
<dbReference type="InterPro" id="IPR003593">
    <property type="entry name" value="AAA+_ATPase"/>
</dbReference>
<comment type="caution">
    <text evidence="6">The sequence shown here is derived from an EMBL/GenBank/DDBJ whole genome shotgun (WGS) entry which is preliminary data.</text>
</comment>
<keyword evidence="2" id="KW-0813">Transport</keyword>
<keyword evidence="7" id="KW-1185">Reference proteome</keyword>
<evidence type="ECO:0000256" key="2">
    <source>
        <dbReference type="ARBA" id="ARBA00022448"/>
    </source>
</evidence>
<dbReference type="Pfam" id="PF00005">
    <property type="entry name" value="ABC_tran"/>
    <property type="match status" value="2"/>
</dbReference>
<dbReference type="InterPro" id="IPR003439">
    <property type="entry name" value="ABC_transporter-like_ATP-bd"/>
</dbReference>
<proteinExistence type="inferred from homology"/>
<name>A0ABW2DFC8_9BACT</name>
<evidence type="ECO:0000313" key="6">
    <source>
        <dbReference type="EMBL" id="MFC6996565.1"/>
    </source>
</evidence>
<dbReference type="Pfam" id="PF08352">
    <property type="entry name" value="oligo_HPY"/>
    <property type="match status" value="2"/>
</dbReference>
<evidence type="ECO:0000256" key="1">
    <source>
        <dbReference type="ARBA" id="ARBA00005417"/>
    </source>
</evidence>
<comment type="similarity">
    <text evidence="1">Belongs to the ABC transporter superfamily.</text>
</comment>
<dbReference type="PROSITE" id="PS00211">
    <property type="entry name" value="ABC_TRANSPORTER_1"/>
    <property type="match status" value="2"/>
</dbReference>
<dbReference type="InterPro" id="IPR017871">
    <property type="entry name" value="ABC_transporter-like_CS"/>
</dbReference>
<accession>A0ABW2DFC8</accession>
<dbReference type="PANTHER" id="PTHR43776:SF7">
    <property type="entry name" value="D,D-DIPEPTIDE TRANSPORT ATP-BINDING PROTEIN DDPF-RELATED"/>
    <property type="match status" value="1"/>
</dbReference>
<dbReference type="GO" id="GO:0005524">
    <property type="term" value="F:ATP binding"/>
    <property type="evidence" value="ECO:0007669"/>
    <property type="project" value="UniProtKB-KW"/>
</dbReference>
<dbReference type="InterPro" id="IPR013563">
    <property type="entry name" value="Oligopep_ABC_C"/>
</dbReference>
<dbReference type="Gene3D" id="3.40.50.300">
    <property type="entry name" value="P-loop containing nucleotide triphosphate hydrolases"/>
    <property type="match status" value="2"/>
</dbReference>
<dbReference type="SUPFAM" id="SSF52540">
    <property type="entry name" value="P-loop containing nucleoside triphosphate hydrolases"/>
    <property type="match status" value="2"/>
</dbReference>
<dbReference type="InterPro" id="IPR050319">
    <property type="entry name" value="ABC_transp_ATP-bind"/>
</dbReference>
<evidence type="ECO:0000313" key="7">
    <source>
        <dbReference type="Proteomes" id="UP001596405"/>
    </source>
</evidence>
<dbReference type="SMART" id="SM00382">
    <property type="entry name" value="AAA"/>
    <property type="match status" value="2"/>
</dbReference>
<organism evidence="6 7">
    <name type="scientific">Rufibacter roseus</name>
    <dbReference type="NCBI Taxonomy" id="1567108"/>
    <lineage>
        <taxon>Bacteria</taxon>
        <taxon>Pseudomonadati</taxon>
        <taxon>Bacteroidota</taxon>
        <taxon>Cytophagia</taxon>
        <taxon>Cytophagales</taxon>
        <taxon>Hymenobacteraceae</taxon>
        <taxon>Rufibacter</taxon>
    </lineage>
</organism>
<dbReference type="NCBIfam" id="NF007739">
    <property type="entry name" value="PRK10419.1"/>
    <property type="match status" value="2"/>
</dbReference>
<evidence type="ECO:0000259" key="5">
    <source>
        <dbReference type="PROSITE" id="PS50893"/>
    </source>
</evidence>
<feature type="domain" description="ABC transporter" evidence="5">
    <location>
        <begin position="10"/>
        <end position="264"/>
    </location>
</feature>
<dbReference type="InterPro" id="IPR027417">
    <property type="entry name" value="P-loop_NTPase"/>
</dbReference>
<dbReference type="PROSITE" id="PS50893">
    <property type="entry name" value="ABC_TRANSPORTER_2"/>
    <property type="match status" value="2"/>
</dbReference>
<keyword evidence="3" id="KW-0547">Nucleotide-binding</keyword>
<sequence length="609" mass="68051">MPLSTPLLQVNQLQIEFATQQGLIRAVDTISFQLQKGETLAIVGESGSGKSVTGLSLMQLIQTPPGQITGGTALFNSPQFGSVDVLSLPEKQMQKIRGNEISIIFQEPQSSLNPVISCGKQVAEALLIHLPISKEEAYARTVALLDKVKLPRPEKIFHSYPHQLSGGQKQRVMIAMAMACQPSLLIADEPTTALDVTVQAEILKLLNQLRLEQEMAMLFISHDLGVVSEIADRILVMYQGKMVEEGTVVDIFTNPKHPYTKALLSCRPSLKKKVQVLPVVSDFMEVDDLGQVREKPVKVPHLIGLAVEKTTNEVLFSQNQQPETLLPQPLLQVKDLYVDYTISRGFIFKEKEYIQAVKGVSFDVFPGETVAIVGESGCGKTTLGRTLLRLIEPTAGQILFNGADWTKLEPEDLRKWRKDFQMVFQDPYASLNPYMRIGEAIMEPMQVHRLFISKRERKQRALELLETVGLLPEHFHRYPQEFSGGQLQRICIARALVLEPTCIICDEVVSALDVSVQAQVLNLLNRLKREFNLTILFITHDLAVAKFMADRLLVMQAGHIVEQGPAEQIFSQPRQVYTKALLEAVPTGELEDILTAQQKRKAYKASIDE</sequence>
<dbReference type="Proteomes" id="UP001596405">
    <property type="component" value="Unassembled WGS sequence"/>
</dbReference>
<evidence type="ECO:0000256" key="4">
    <source>
        <dbReference type="ARBA" id="ARBA00022840"/>
    </source>
</evidence>
<keyword evidence="4 6" id="KW-0067">ATP-binding</keyword>
<protein>
    <submittedName>
        <fullName evidence="6">ABC transporter ATP-binding protein</fullName>
    </submittedName>
</protein>
<gene>
    <name evidence="6" type="ORF">ACFQHR_02960</name>
</gene>
<dbReference type="CDD" id="cd03257">
    <property type="entry name" value="ABC_NikE_OppD_transporters"/>
    <property type="match status" value="2"/>
</dbReference>
<feature type="domain" description="ABC transporter" evidence="5">
    <location>
        <begin position="331"/>
        <end position="582"/>
    </location>
</feature>